<feature type="region of interest" description="Disordered" evidence="2">
    <location>
        <begin position="1"/>
        <end position="25"/>
    </location>
</feature>
<dbReference type="GO" id="GO:0009966">
    <property type="term" value="P:regulation of signal transduction"/>
    <property type="evidence" value="ECO:0007669"/>
    <property type="project" value="InterPro"/>
</dbReference>
<dbReference type="Proteomes" id="UP000678393">
    <property type="component" value="Unassembled WGS sequence"/>
</dbReference>
<dbReference type="PANTHER" id="PTHR12398:SF20">
    <property type="entry name" value="PROTEIN PHOSPHATASE 1 REGULATORY INHIBITOR SUBUNIT 2"/>
    <property type="match status" value="1"/>
</dbReference>
<name>A0A8S3YN56_9EUPU</name>
<evidence type="ECO:0000256" key="2">
    <source>
        <dbReference type="SAM" id="MobiDB-lite"/>
    </source>
</evidence>
<dbReference type="OrthoDB" id="551302at2759"/>
<feature type="compositionally biased region" description="Basic residues" evidence="2">
    <location>
        <begin position="176"/>
        <end position="185"/>
    </location>
</feature>
<dbReference type="GO" id="GO:0004864">
    <property type="term" value="F:protein phosphatase inhibitor activity"/>
    <property type="evidence" value="ECO:0007669"/>
    <property type="project" value="InterPro"/>
</dbReference>
<dbReference type="EMBL" id="CAJHNH020000558">
    <property type="protein sequence ID" value="CAG5118484.1"/>
    <property type="molecule type" value="Genomic_DNA"/>
</dbReference>
<evidence type="ECO:0008006" key="5">
    <source>
        <dbReference type="Google" id="ProtNLM"/>
    </source>
</evidence>
<evidence type="ECO:0000256" key="1">
    <source>
        <dbReference type="ARBA" id="ARBA00005472"/>
    </source>
</evidence>
<protein>
    <recommendedName>
        <fullName evidence="5">Protein phosphatase inhibitor 2</fullName>
    </recommendedName>
</protein>
<feature type="compositionally biased region" description="Polar residues" evidence="2">
    <location>
        <begin position="158"/>
        <end position="167"/>
    </location>
</feature>
<reference evidence="3" key="1">
    <citation type="submission" date="2021-04" db="EMBL/GenBank/DDBJ databases">
        <authorList>
            <consortium name="Molecular Ecology Group"/>
        </authorList>
    </citation>
    <scope>NUCLEOTIDE SEQUENCE</scope>
</reference>
<comment type="caution">
    <text evidence="3">The sequence shown here is derived from an EMBL/GenBank/DDBJ whole genome shotgun (WGS) entry which is preliminary data.</text>
</comment>
<sequence length="193" mass="21367">MASFSGKPKKGILKPSGSVEQHKKEIEWDEMNIIATYHPANKDYGHMKIDEPPTPFNKAAVSDSEDGTNEKAGSECSNVELDAEQLARKLESGLGSSVDRKYYQDEDEDDTNNENMTEEEKNQKKAFIMKRKMHYNEFAAVQLAKKLMEEDDDDGAENPTSSHSKGSANVDGKGSAKGKKSAVKKPSKEFNSS</sequence>
<feature type="region of interest" description="Disordered" evidence="2">
    <location>
        <begin position="149"/>
        <end position="193"/>
    </location>
</feature>
<dbReference type="InterPro" id="IPR007062">
    <property type="entry name" value="PPI-2"/>
</dbReference>
<accession>A0A8S3YN56</accession>
<dbReference type="PANTHER" id="PTHR12398">
    <property type="entry name" value="PROTEIN PHOSPHATASE INHIBITOR"/>
    <property type="match status" value="1"/>
</dbReference>
<feature type="region of interest" description="Disordered" evidence="2">
    <location>
        <begin position="43"/>
        <end position="125"/>
    </location>
</feature>
<evidence type="ECO:0000313" key="4">
    <source>
        <dbReference type="Proteomes" id="UP000678393"/>
    </source>
</evidence>
<dbReference type="AlphaFoldDB" id="A0A8S3YN56"/>
<keyword evidence="4" id="KW-1185">Reference proteome</keyword>
<comment type="similarity">
    <text evidence="1">Belongs to the protein phosphatase inhibitor 2 family.</text>
</comment>
<dbReference type="Pfam" id="PF04979">
    <property type="entry name" value="IPP-2"/>
    <property type="match status" value="1"/>
</dbReference>
<gene>
    <name evidence="3" type="ORF">CUNI_LOCUS4042</name>
</gene>
<dbReference type="Gene3D" id="6.10.250.1050">
    <property type="match status" value="1"/>
</dbReference>
<evidence type="ECO:0000313" key="3">
    <source>
        <dbReference type="EMBL" id="CAG5118484.1"/>
    </source>
</evidence>
<proteinExistence type="inferred from homology"/>
<organism evidence="3 4">
    <name type="scientific">Candidula unifasciata</name>
    <dbReference type="NCBI Taxonomy" id="100452"/>
    <lineage>
        <taxon>Eukaryota</taxon>
        <taxon>Metazoa</taxon>
        <taxon>Spiralia</taxon>
        <taxon>Lophotrochozoa</taxon>
        <taxon>Mollusca</taxon>
        <taxon>Gastropoda</taxon>
        <taxon>Heterobranchia</taxon>
        <taxon>Euthyneura</taxon>
        <taxon>Panpulmonata</taxon>
        <taxon>Eupulmonata</taxon>
        <taxon>Stylommatophora</taxon>
        <taxon>Helicina</taxon>
        <taxon>Helicoidea</taxon>
        <taxon>Geomitridae</taxon>
        <taxon>Candidula</taxon>
    </lineage>
</organism>